<dbReference type="AlphaFoldDB" id="A0A5B7GRK6"/>
<protein>
    <submittedName>
        <fullName evidence="2">Uncharacterized protein</fullName>
    </submittedName>
</protein>
<accession>A0A5B7GRK6</accession>
<proteinExistence type="predicted"/>
<sequence>MSDGGTDCRCLHHAVTGGILSVTDTFSLCITPLHQVRYMAIFTAKLTQLFTTSITTLEEEANGAPILPVNCGDVPTLEESPLFPRPNSHFSLRREYHRLPQPTAAPQNNDNSSTLPCLHNARLTHP</sequence>
<feature type="region of interest" description="Disordered" evidence="1">
    <location>
        <begin position="100"/>
        <end position="126"/>
    </location>
</feature>
<organism evidence="2 3">
    <name type="scientific">Portunus trituberculatus</name>
    <name type="common">Swimming crab</name>
    <name type="synonym">Neptunus trituberculatus</name>
    <dbReference type="NCBI Taxonomy" id="210409"/>
    <lineage>
        <taxon>Eukaryota</taxon>
        <taxon>Metazoa</taxon>
        <taxon>Ecdysozoa</taxon>
        <taxon>Arthropoda</taxon>
        <taxon>Crustacea</taxon>
        <taxon>Multicrustacea</taxon>
        <taxon>Malacostraca</taxon>
        <taxon>Eumalacostraca</taxon>
        <taxon>Eucarida</taxon>
        <taxon>Decapoda</taxon>
        <taxon>Pleocyemata</taxon>
        <taxon>Brachyura</taxon>
        <taxon>Eubrachyura</taxon>
        <taxon>Portunoidea</taxon>
        <taxon>Portunidae</taxon>
        <taxon>Portuninae</taxon>
        <taxon>Portunus</taxon>
    </lineage>
</organism>
<feature type="compositionally biased region" description="Polar residues" evidence="1">
    <location>
        <begin position="104"/>
        <end position="115"/>
    </location>
</feature>
<dbReference type="Proteomes" id="UP000324222">
    <property type="component" value="Unassembled WGS sequence"/>
</dbReference>
<evidence type="ECO:0000313" key="3">
    <source>
        <dbReference type="Proteomes" id="UP000324222"/>
    </source>
</evidence>
<gene>
    <name evidence="2" type="ORF">E2C01_056719</name>
</gene>
<evidence type="ECO:0000256" key="1">
    <source>
        <dbReference type="SAM" id="MobiDB-lite"/>
    </source>
</evidence>
<reference evidence="2 3" key="1">
    <citation type="submission" date="2019-05" db="EMBL/GenBank/DDBJ databases">
        <title>Another draft genome of Portunus trituberculatus and its Hox gene families provides insights of decapod evolution.</title>
        <authorList>
            <person name="Jeong J.-H."/>
            <person name="Song I."/>
            <person name="Kim S."/>
            <person name="Choi T."/>
            <person name="Kim D."/>
            <person name="Ryu S."/>
            <person name="Kim W."/>
        </authorList>
    </citation>
    <scope>NUCLEOTIDE SEQUENCE [LARGE SCALE GENOMIC DNA]</scope>
    <source>
        <tissue evidence="2">Muscle</tissue>
    </source>
</reference>
<evidence type="ECO:0000313" key="2">
    <source>
        <dbReference type="EMBL" id="MPC62630.1"/>
    </source>
</evidence>
<keyword evidence="3" id="KW-1185">Reference proteome</keyword>
<comment type="caution">
    <text evidence="2">The sequence shown here is derived from an EMBL/GenBank/DDBJ whole genome shotgun (WGS) entry which is preliminary data.</text>
</comment>
<name>A0A5B7GRK6_PORTR</name>
<dbReference type="EMBL" id="VSRR010019887">
    <property type="protein sequence ID" value="MPC62630.1"/>
    <property type="molecule type" value="Genomic_DNA"/>
</dbReference>